<comment type="caution">
    <text evidence="1">The sequence shown here is derived from an EMBL/GenBank/DDBJ whole genome shotgun (WGS) entry which is preliminary data.</text>
</comment>
<dbReference type="AlphaFoldDB" id="A0A8J6JB55"/>
<evidence type="ECO:0000313" key="2">
    <source>
        <dbReference type="Proteomes" id="UP000628736"/>
    </source>
</evidence>
<name>A0A8J6JB55_9FIRM</name>
<accession>A0A8J6JB55</accession>
<dbReference type="RefSeq" id="WP_186853538.1">
    <property type="nucleotide sequence ID" value="NZ_JACOPO010000030.1"/>
</dbReference>
<organism evidence="1 2">
    <name type="scientific">Flintibacter hominis</name>
    <dbReference type="NCBI Taxonomy" id="2763048"/>
    <lineage>
        <taxon>Bacteria</taxon>
        <taxon>Bacillati</taxon>
        <taxon>Bacillota</taxon>
        <taxon>Clostridia</taxon>
        <taxon>Eubacteriales</taxon>
        <taxon>Flintibacter</taxon>
    </lineage>
</organism>
<dbReference type="EMBL" id="JACOPO010000030">
    <property type="protein sequence ID" value="MBC5723855.1"/>
    <property type="molecule type" value="Genomic_DNA"/>
</dbReference>
<proteinExistence type="predicted"/>
<protein>
    <submittedName>
        <fullName evidence="1">Uncharacterized protein</fullName>
    </submittedName>
</protein>
<keyword evidence="2" id="KW-1185">Reference proteome</keyword>
<reference evidence="1" key="1">
    <citation type="submission" date="2020-08" db="EMBL/GenBank/DDBJ databases">
        <title>Genome public.</title>
        <authorList>
            <person name="Liu C."/>
            <person name="Sun Q."/>
        </authorList>
    </citation>
    <scope>NUCLEOTIDE SEQUENCE</scope>
    <source>
        <strain evidence="1">NSJ-23</strain>
    </source>
</reference>
<dbReference type="Proteomes" id="UP000628736">
    <property type="component" value="Unassembled WGS sequence"/>
</dbReference>
<gene>
    <name evidence="1" type="ORF">H8S11_13730</name>
</gene>
<sequence length="86" mass="9952">MEANLIDRDVAEDYFGCSDWEILAKETLREVPLVDAVPVVRCINCKYKGVLWRETICDHPNGMLHKVKPDDFCSYGKRKEAKHEVN</sequence>
<evidence type="ECO:0000313" key="1">
    <source>
        <dbReference type="EMBL" id="MBC5723855.1"/>
    </source>
</evidence>